<dbReference type="RefSeq" id="WP_090669666.1">
    <property type="nucleotide sequence ID" value="NZ_FOUF01000018.1"/>
</dbReference>
<accession>A0A1I4R914</accession>
<evidence type="ECO:0000313" key="5">
    <source>
        <dbReference type="Proteomes" id="UP000199561"/>
    </source>
</evidence>
<dbReference type="SUPFAM" id="SSF52540">
    <property type="entry name" value="P-loop containing nucleoside triphosphate hydrolases"/>
    <property type="match status" value="1"/>
</dbReference>
<dbReference type="GO" id="GO:0042597">
    <property type="term" value="C:periplasmic space"/>
    <property type="evidence" value="ECO:0007669"/>
    <property type="project" value="InterPro"/>
</dbReference>
<sequence>MEIKRYPTKILPPVYERVFERDRLFALVGQGKMAKVIWVNGAPGSGKTIFVASLLKKQQASFLWYRVDVSENNFADIFYFLALAAQKNYPRQKIKLPVFTAEYANDVENFACVFFRELFASLTRESAIVLDNCQELEKDATFFRLLQIAINQLPDGMQLICISRNRLNAALKRLQLNNELLAIGDAELQFIDQESQAFLKWLNPQLEDHQIHHIQSRTQGWAAGMVLMARQLSITGFSGDFSFAENIFDYLVSEILAFLPKELNEFLVTSALFTQLTAEMAIQLTGNRQAKSYLDELVSKNFLIERTAGATPIYRFHPLFRDLLLTQAGTLFTEEIWQELQHQAARILAKQGSPAEAILLYQQLQDWPSLKVLLLQQAEQLISSGRHHTVSQWIEILPSEFLEADAWLSYWYAVALKPVDPLLAEERLEKCYQLFIIDHDIKGIYSAWVAAVETIAISWDDFSKLKVWVNRIDEIRKHYSASPSIELKIQFYAMALQAFSIYNIHHPLSRSLIRICEGIFRFIPIRSVRTALSLQLAQYYMFNLQLTKAQALFPYLEQALEDEALPIMTRIMSAYLLVVKNLLEANTIKGLEYTHKGLEISKASGLRVFEGMLFANSVGCHINNGDLISAEYALQKAVESRNDRQRIPIVMHYAYVVWLAALAENLQYALEQNKQALELAQLIHYEIAYVAFWSLEVQMLAELCQWQKAEQTLSLLSAAAKDINNKHNQIQYYVADAWCAYLQQNQPRALIALTELLRIMHHEQLFAFFGWRPKVLTPLCLLAIENGIEEEFAVRLLRHHRLLDCPPPHLEKWPWAVRIYSFGSLAIKVDGKLIEPTGKSPKKLLELLELIISLGGRKVNCDQLAEILWPDAEGDLANRSLETALYRIRKLIGKEAVLVNNNLVSFNEHYCWLDLWAFEATATQLEQALNEGQQPVIVKLTDRLLTLYRDTFLKNADSGLVLVKQEQLLNKLCHLLDLVISFHERCGEHKLVQLLLYKELELKPLVEANYRRLMVYYLDLGQPDQALNIYHQCYRVLHKGFHISLSKEIQLLAKQIETSEQKYFE</sequence>
<dbReference type="Pfam" id="PF24883">
    <property type="entry name" value="NPHP3_N"/>
    <property type="match status" value="1"/>
</dbReference>
<dbReference type="InterPro" id="IPR016032">
    <property type="entry name" value="Sig_transdc_resp-reg_C-effctor"/>
</dbReference>
<dbReference type="Gene3D" id="1.25.40.10">
    <property type="entry name" value="Tetratricopeptide repeat domain"/>
    <property type="match status" value="1"/>
</dbReference>
<dbReference type="STRING" id="52442.SAMN05421880_11816"/>
<dbReference type="SUPFAM" id="SSF48435">
    <property type="entry name" value="Bacterial muramidases"/>
    <property type="match status" value="1"/>
</dbReference>
<keyword evidence="5" id="KW-1185">Reference proteome</keyword>
<dbReference type="GO" id="GO:0004553">
    <property type="term" value="F:hydrolase activity, hydrolyzing O-glycosyl compounds"/>
    <property type="evidence" value="ECO:0007669"/>
    <property type="project" value="InterPro"/>
</dbReference>
<name>A0A1I4R914_9PROT</name>
<dbReference type="Pfam" id="PF25873">
    <property type="entry name" value="WHD_MalT"/>
    <property type="match status" value="1"/>
</dbReference>
<proteinExistence type="predicted"/>
<reference evidence="4 5" key="1">
    <citation type="submission" date="2016-10" db="EMBL/GenBank/DDBJ databases">
        <authorList>
            <person name="de Groot N.N."/>
        </authorList>
    </citation>
    <scope>NUCLEOTIDE SEQUENCE [LARGE SCALE GENOMIC DNA]</scope>
    <source>
        <strain evidence="4 5">Nm146</strain>
    </source>
</reference>
<dbReference type="GO" id="GO:0006355">
    <property type="term" value="P:regulation of DNA-templated transcription"/>
    <property type="evidence" value="ECO:0007669"/>
    <property type="project" value="InterPro"/>
</dbReference>
<dbReference type="SMART" id="SM01043">
    <property type="entry name" value="BTAD"/>
    <property type="match status" value="1"/>
</dbReference>
<dbReference type="GO" id="GO:0003677">
    <property type="term" value="F:DNA binding"/>
    <property type="evidence" value="ECO:0007669"/>
    <property type="project" value="InterPro"/>
</dbReference>
<dbReference type="PANTHER" id="PTHR35807:SF2">
    <property type="entry name" value="TRANSCRIPTIONAL ACTIVATOR DOMAIN"/>
    <property type="match status" value="1"/>
</dbReference>
<keyword evidence="1" id="KW-0732">Signal</keyword>
<dbReference type="InterPro" id="IPR008939">
    <property type="entry name" value="Lytic_TGlycosylase_superhlx_U"/>
</dbReference>
<organism evidence="4 5">
    <name type="scientific">Nitrosomonas nitrosa</name>
    <dbReference type="NCBI Taxonomy" id="52442"/>
    <lineage>
        <taxon>Bacteria</taxon>
        <taxon>Pseudomonadati</taxon>
        <taxon>Pseudomonadota</taxon>
        <taxon>Betaproteobacteria</taxon>
        <taxon>Nitrosomonadales</taxon>
        <taxon>Nitrosomonadaceae</taxon>
        <taxon>Nitrosomonas</taxon>
    </lineage>
</organism>
<dbReference type="InterPro" id="IPR059106">
    <property type="entry name" value="WHD_MalT"/>
</dbReference>
<feature type="domain" description="Bacterial transcriptional activator" evidence="3">
    <location>
        <begin position="913"/>
        <end position="1057"/>
    </location>
</feature>
<evidence type="ECO:0000259" key="3">
    <source>
        <dbReference type="SMART" id="SM01043"/>
    </source>
</evidence>
<gene>
    <name evidence="4" type="ORF">SAMN05421880_11816</name>
</gene>
<dbReference type="InterPro" id="IPR036388">
    <property type="entry name" value="WH-like_DNA-bd_sf"/>
</dbReference>
<protein>
    <submittedName>
        <fullName evidence="4">Transcriptional activator domain-containing protein</fullName>
    </submittedName>
</protein>
<keyword evidence="2" id="KW-0677">Repeat</keyword>
<dbReference type="SUPFAM" id="SSF46894">
    <property type="entry name" value="C-terminal effector domain of the bipartite response regulators"/>
    <property type="match status" value="1"/>
</dbReference>
<dbReference type="Gene3D" id="3.40.50.300">
    <property type="entry name" value="P-loop containing nucleotide triphosphate hydrolases"/>
    <property type="match status" value="1"/>
</dbReference>
<dbReference type="Proteomes" id="UP000199561">
    <property type="component" value="Unassembled WGS sequence"/>
</dbReference>
<dbReference type="PANTHER" id="PTHR35807">
    <property type="entry name" value="TRANSCRIPTIONAL REGULATOR REDD-RELATED"/>
    <property type="match status" value="1"/>
</dbReference>
<dbReference type="InterPro" id="IPR056884">
    <property type="entry name" value="NPHP3-like_N"/>
</dbReference>
<dbReference type="EMBL" id="FOUF01000018">
    <property type="protein sequence ID" value="SFM48794.1"/>
    <property type="molecule type" value="Genomic_DNA"/>
</dbReference>
<dbReference type="Gene3D" id="1.10.10.10">
    <property type="entry name" value="Winged helix-like DNA-binding domain superfamily/Winged helix DNA-binding domain"/>
    <property type="match status" value="1"/>
</dbReference>
<dbReference type="InterPro" id="IPR005158">
    <property type="entry name" value="BTAD"/>
</dbReference>
<dbReference type="SUPFAM" id="SSF48452">
    <property type="entry name" value="TPR-like"/>
    <property type="match status" value="2"/>
</dbReference>
<evidence type="ECO:0000256" key="1">
    <source>
        <dbReference type="ARBA" id="ARBA00022729"/>
    </source>
</evidence>
<dbReference type="InterPro" id="IPR051677">
    <property type="entry name" value="AfsR-DnrI-RedD_regulator"/>
</dbReference>
<dbReference type="Pfam" id="PF03704">
    <property type="entry name" value="BTAD"/>
    <property type="match status" value="1"/>
</dbReference>
<evidence type="ECO:0000256" key="2">
    <source>
        <dbReference type="ARBA" id="ARBA00022737"/>
    </source>
</evidence>
<evidence type="ECO:0000313" key="4">
    <source>
        <dbReference type="EMBL" id="SFM48794.1"/>
    </source>
</evidence>
<dbReference type="AlphaFoldDB" id="A0A1I4R914"/>
<dbReference type="InterPro" id="IPR027417">
    <property type="entry name" value="P-loop_NTPase"/>
</dbReference>
<dbReference type="InterPro" id="IPR011990">
    <property type="entry name" value="TPR-like_helical_dom_sf"/>
</dbReference>